<evidence type="ECO:0000256" key="1">
    <source>
        <dbReference type="SAM" id="MobiDB-lite"/>
    </source>
</evidence>
<proteinExistence type="predicted"/>
<dbReference type="Proteomes" id="UP001472677">
    <property type="component" value="Unassembled WGS sequence"/>
</dbReference>
<organism evidence="2 3">
    <name type="scientific">Hibiscus sabdariffa</name>
    <name type="common">roselle</name>
    <dbReference type="NCBI Taxonomy" id="183260"/>
    <lineage>
        <taxon>Eukaryota</taxon>
        <taxon>Viridiplantae</taxon>
        <taxon>Streptophyta</taxon>
        <taxon>Embryophyta</taxon>
        <taxon>Tracheophyta</taxon>
        <taxon>Spermatophyta</taxon>
        <taxon>Magnoliopsida</taxon>
        <taxon>eudicotyledons</taxon>
        <taxon>Gunneridae</taxon>
        <taxon>Pentapetalae</taxon>
        <taxon>rosids</taxon>
        <taxon>malvids</taxon>
        <taxon>Malvales</taxon>
        <taxon>Malvaceae</taxon>
        <taxon>Malvoideae</taxon>
        <taxon>Hibiscus</taxon>
    </lineage>
</organism>
<name>A0ABR2BHQ3_9ROSI</name>
<keyword evidence="3" id="KW-1185">Reference proteome</keyword>
<comment type="caution">
    <text evidence="2">The sequence shown here is derived from an EMBL/GenBank/DDBJ whole genome shotgun (WGS) entry which is preliminary data.</text>
</comment>
<feature type="region of interest" description="Disordered" evidence="1">
    <location>
        <begin position="288"/>
        <end position="346"/>
    </location>
</feature>
<feature type="compositionally biased region" description="Acidic residues" evidence="1">
    <location>
        <begin position="315"/>
        <end position="325"/>
    </location>
</feature>
<sequence length="346" mass="37393">MLSQGNLYGSSLTLRQLDNFGGRPPDGILVISPLQSLKRPSSPTQLEGESVMKKVRSSVDVVFDSGRVAMDADHGTEMDSDARDVDVAVPLCLRSRVNKVSAGINSIVQHSGSWFGVLASENLEAVREASIVGDGTTVASERTETQQTRVEQLHNVSRVEGNVVALEPTRGATTCSEAYLASNPDKKKKKVSSKHLGSVEVIPTVDGTDSTTVNHMPVVSSGSHAAVRIIEKTNDSVIPHHKDVTDHQADLDRVGGVMRKGLRIGKPMNSGKGGLRMIEWVKSTHARIDSIGKQPNKDSSSNSTAMDESHNDYTPSDDEEIWEEDQLAHMSDMDDAIDMGGTPRSW</sequence>
<reference evidence="2 3" key="1">
    <citation type="journal article" date="2024" name="G3 (Bethesda)">
        <title>Genome assembly of Hibiscus sabdariffa L. provides insights into metabolisms of medicinal natural products.</title>
        <authorList>
            <person name="Kim T."/>
        </authorList>
    </citation>
    <scope>NUCLEOTIDE SEQUENCE [LARGE SCALE GENOMIC DNA]</scope>
    <source>
        <strain evidence="2">TK-2024</strain>
        <tissue evidence="2">Old leaves</tissue>
    </source>
</reference>
<gene>
    <name evidence="2" type="ORF">V6N12_038508</name>
</gene>
<protein>
    <submittedName>
        <fullName evidence="2">Uncharacterized protein</fullName>
    </submittedName>
</protein>
<accession>A0ABR2BHQ3</accession>
<evidence type="ECO:0000313" key="3">
    <source>
        <dbReference type="Proteomes" id="UP001472677"/>
    </source>
</evidence>
<evidence type="ECO:0000313" key="2">
    <source>
        <dbReference type="EMBL" id="KAK8506690.1"/>
    </source>
</evidence>
<dbReference type="EMBL" id="JBBPBM010000115">
    <property type="protein sequence ID" value="KAK8506690.1"/>
    <property type="molecule type" value="Genomic_DNA"/>
</dbReference>
<feature type="compositionally biased region" description="Polar residues" evidence="1">
    <location>
        <begin position="297"/>
        <end position="306"/>
    </location>
</feature>